<feature type="region of interest" description="Disordered" evidence="1">
    <location>
        <begin position="186"/>
        <end position="218"/>
    </location>
</feature>
<dbReference type="OrthoDB" id="5599956at2759"/>
<organism evidence="2 3">
    <name type="scientific">Tieghemiomyces parasiticus</name>
    <dbReference type="NCBI Taxonomy" id="78921"/>
    <lineage>
        <taxon>Eukaryota</taxon>
        <taxon>Fungi</taxon>
        <taxon>Fungi incertae sedis</taxon>
        <taxon>Zoopagomycota</taxon>
        <taxon>Kickxellomycotina</taxon>
        <taxon>Dimargaritomycetes</taxon>
        <taxon>Dimargaritales</taxon>
        <taxon>Dimargaritaceae</taxon>
        <taxon>Tieghemiomyces</taxon>
    </lineage>
</organism>
<name>A0A9W8ABX5_9FUNG</name>
<dbReference type="AlphaFoldDB" id="A0A9W8ABX5"/>
<keyword evidence="3" id="KW-1185">Reference proteome</keyword>
<dbReference type="EMBL" id="JANBPT010000114">
    <property type="protein sequence ID" value="KAJ1927519.1"/>
    <property type="molecule type" value="Genomic_DNA"/>
</dbReference>
<proteinExistence type="predicted"/>
<evidence type="ECO:0000256" key="1">
    <source>
        <dbReference type="SAM" id="MobiDB-lite"/>
    </source>
</evidence>
<evidence type="ECO:0000313" key="2">
    <source>
        <dbReference type="EMBL" id="KAJ1927519.1"/>
    </source>
</evidence>
<accession>A0A9W8ABX5</accession>
<feature type="region of interest" description="Disordered" evidence="1">
    <location>
        <begin position="86"/>
        <end position="114"/>
    </location>
</feature>
<feature type="compositionally biased region" description="Basic and acidic residues" evidence="1">
    <location>
        <begin position="197"/>
        <end position="213"/>
    </location>
</feature>
<feature type="compositionally biased region" description="Low complexity" evidence="1">
    <location>
        <begin position="86"/>
        <end position="98"/>
    </location>
</feature>
<reference evidence="2" key="1">
    <citation type="submission" date="2022-07" db="EMBL/GenBank/DDBJ databases">
        <title>Phylogenomic reconstructions and comparative analyses of Kickxellomycotina fungi.</title>
        <authorList>
            <person name="Reynolds N.K."/>
            <person name="Stajich J.E."/>
            <person name="Barry K."/>
            <person name="Grigoriev I.V."/>
            <person name="Crous P."/>
            <person name="Smith M.E."/>
        </authorList>
    </citation>
    <scope>NUCLEOTIDE SEQUENCE</scope>
    <source>
        <strain evidence="2">RSA 861</strain>
    </source>
</reference>
<feature type="region of interest" description="Disordered" evidence="1">
    <location>
        <begin position="53"/>
        <end position="73"/>
    </location>
</feature>
<gene>
    <name evidence="2" type="ORF">IWQ60_002866</name>
</gene>
<comment type="caution">
    <text evidence="2">The sequence shown here is derived from an EMBL/GenBank/DDBJ whole genome shotgun (WGS) entry which is preliminary data.</text>
</comment>
<sequence length="232" mass="25198">MAAKNEPYEFKIGSMSIPEMISFDQDTQDLTFNVPDHILYTINAAKLAAMNRDSTASRHLQPPPPIPPKPTSRAPVATVAFSRSLSHLPPRSRSFSPDRSGHPVPQPKKSFHTTYSIEKYPTSVASQDELGGRVLSIDRNGDGAGSTGGMSGGMFMSSRGKPADIDTDDFMARMSEGGFSQFTDTQIRSHPSLADVRLSEKRSSEFSTDHDGTEEGASNSVSMFACCFGSRR</sequence>
<protein>
    <submittedName>
        <fullName evidence="2">Uncharacterized protein</fullName>
    </submittedName>
</protein>
<feature type="compositionally biased region" description="Pro residues" evidence="1">
    <location>
        <begin position="61"/>
        <end position="70"/>
    </location>
</feature>
<dbReference type="Proteomes" id="UP001150569">
    <property type="component" value="Unassembled WGS sequence"/>
</dbReference>
<evidence type="ECO:0000313" key="3">
    <source>
        <dbReference type="Proteomes" id="UP001150569"/>
    </source>
</evidence>